<evidence type="ECO:0000256" key="1">
    <source>
        <dbReference type="SAM" id="Phobius"/>
    </source>
</evidence>
<dbReference type="PANTHER" id="PTHR23028:SF53">
    <property type="entry name" value="ACYL_TRANSF_3 DOMAIN-CONTAINING PROTEIN"/>
    <property type="match status" value="1"/>
</dbReference>
<feature type="transmembrane region" description="Helical" evidence="1">
    <location>
        <begin position="162"/>
        <end position="180"/>
    </location>
</feature>
<keyword evidence="3" id="KW-0012">Acyltransferase</keyword>
<dbReference type="GO" id="GO:0016020">
    <property type="term" value="C:membrane"/>
    <property type="evidence" value="ECO:0007669"/>
    <property type="project" value="TreeGrafter"/>
</dbReference>
<keyword evidence="1" id="KW-1133">Transmembrane helix</keyword>
<dbReference type="GO" id="GO:0016747">
    <property type="term" value="F:acyltransferase activity, transferring groups other than amino-acyl groups"/>
    <property type="evidence" value="ECO:0007669"/>
    <property type="project" value="InterPro"/>
</dbReference>
<evidence type="ECO:0000313" key="3">
    <source>
        <dbReference type="EMBL" id="UOR06755.1"/>
    </source>
</evidence>
<dbReference type="PANTHER" id="PTHR23028">
    <property type="entry name" value="ACETYLTRANSFERASE"/>
    <property type="match status" value="1"/>
</dbReference>
<feature type="transmembrane region" description="Helical" evidence="1">
    <location>
        <begin position="36"/>
        <end position="56"/>
    </location>
</feature>
<feature type="transmembrane region" description="Helical" evidence="1">
    <location>
        <begin position="226"/>
        <end position="246"/>
    </location>
</feature>
<dbReference type="GO" id="GO:0009103">
    <property type="term" value="P:lipopolysaccharide biosynthetic process"/>
    <property type="evidence" value="ECO:0007669"/>
    <property type="project" value="TreeGrafter"/>
</dbReference>
<feature type="transmembrane region" description="Helical" evidence="1">
    <location>
        <begin position="284"/>
        <end position="308"/>
    </location>
</feature>
<evidence type="ECO:0000313" key="4">
    <source>
        <dbReference type="Proteomes" id="UP000829925"/>
    </source>
</evidence>
<protein>
    <submittedName>
        <fullName evidence="3">Acyltransferase</fullName>
    </submittedName>
</protein>
<dbReference type="RefSeq" id="WP_245095985.1">
    <property type="nucleotide sequence ID" value="NZ_CP095053.1"/>
</dbReference>
<dbReference type="Proteomes" id="UP000829925">
    <property type="component" value="Chromosome"/>
</dbReference>
<accession>A0A8T9SY18</accession>
<dbReference type="InterPro" id="IPR050879">
    <property type="entry name" value="Acyltransferase_3"/>
</dbReference>
<sequence length="365" mass="43218">MRFFFAIMVFWSHIQFFDQAMYPGYNKLYNNVLSEGYIGVGFFFILSGFILSYNYDDKIINRKISFKKFWVARIARIYPLHIAGSIMAILIIVNSVKSSADFFATPALSVSIFLSNITLLHSFIPDVKYFFSYNWVSWSISDELFFYIVFPFIIYFFVKNKLLIKFGWVLYLLIPVLIYYSGHSSYDNHKFFYINPFFRIVDFILGINLNQLFKLEIFSRLYKKKISATVLEIMSIGMFAGFMYIHEDVPQVYRYSCFYWLPMSLIIFSFAYQNGYLSSLISGYFFVLLGEMSFSFYIFHQLLVRYFVFENNLMVITENPYLLVFAILMTSLFVSYLAHKYIELPCNAYIKNRYKRSSFALPAKG</sequence>
<keyword evidence="4" id="KW-1185">Reference proteome</keyword>
<gene>
    <name evidence="3" type="ORF">MUN82_06550</name>
</gene>
<feature type="transmembrane region" description="Helical" evidence="1">
    <location>
        <begin position="135"/>
        <end position="156"/>
    </location>
</feature>
<dbReference type="KEGG" id="haei:MUN82_06550"/>
<keyword evidence="3" id="KW-0808">Transferase</keyword>
<proteinExistence type="predicted"/>
<feature type="domain" description="Acyltransferase 3" evidence="2">
    <location>
        <begin position="1"/>
        <end position="338"/>
    </location>
</feature>
<reference evidence="3 4" key="1">
    <citation type="submission" date="2022-04" db="EMBL/GenBank/DDBJ databases">
        <title>Hymenobacter sp. isolated from the air.</title>
        <authorList>
            <person name="Won M."/>
            <person name="Lee C.-M."/>
            <person name="Woen H.-Y."/>
            <person name="Kwon S.-W."/>
        </authorList>
    </citation>
    <scope>NUCLEOTIDE SEQUENCE [LARGE SCALE GENOMIC DNA]</scope>
    <source>
        <strain evidence="4">5413 J-13</strain>
    </source>
</reference>
<keyword evidence="1" id="KW-0472">Membrane</keyword>
<feature type="transmembrane region" description="Helical" evidence="1">
    <location>
        <begin position="320"/>
        <end position="338"/>
    </location>
</feature>
<dbReference type="InterPro" id="IPR002656">
    <property type="entry name" value="Acyl_transf_3_dom"/>
</dbReference>
<dbReference type="AlphaFoldDB" id="A0A8T9SY18"/>
<organism evidence="3 4">
    <name type="scientific">Hymenobacter aerilatus</name>
    <dbReference type="NCBI Taxonomy" id="2932251"/>
    <lineage>
        <taxon>Bacteria</taxon>
        <taxon>Pseudomonadati</taxon>
        <taxon>Bacteroidota</taxon>
        <taxon>Cytophagia</taxon>
        <taxon>Cytophagales</taxon>
        <taxon>Hymenobacteraceae</taxon>
        <taxon>Hymenobacter</taxon>
    </lineage>
</organism>
<keyword evidence="1" id="KW-0812">Transmembrane</keyword>
<dbReference type="EMBL" id="CP095053">
    <property type="protein sequence ID" value="UOR06755.1"/>
    <property type="molecule type" value="Genomic_DNA"/>
</dbReference>
<dbReference type="Pfam" id="PF01757">
    <property type="entry name" value="Acyl_transf_3"/>
    <property type="match status" value="1"/>
</dbReference>
<feature type="transmembrane region" description="Helical" evidence="1">
    <location>
        <begin position="77"/>
        <end position="96"/>
    </location>
</feature>
<feature type="transmembrane region" description="Helical" evidence="1">
    <location>
        <begin position="252"/>
        <end position="272"/>
    </location>
</feature>
<evidence type="ECO:0000259" key="2">
    <source>
        <dbReference type="Pfam" id="PF01757"/>
    </source>
</evidence>
<name>A0A8T9SY18_9BACT</name>